<keyword evidence="1" id="KW-0812">Transmembrane</keyword>
<protein>
    <submittedName>
        <fullName evidence="2">Uncharacterized protein</fullName>
    </submittedName>
</protein>
<dbReference type="Proteomes" id="UP001374535">
    <property type="component" value="Chromosome 9"/>
</dbReference>
<evidence type="ECO:0000313" key="3">
    <source>
        <dbReference type="Proteomes" id="UP001374535"/>
    </source>
</evidence>
<keyword evidence="1" id="KW-0472">Membrane</keyword>
<feature type="transmembrane region" description="Helical" evidence="1">
    <location>
        <begin position="67"/>
        <end position="87"/>
    </location>
</feature>
<name>A0AAQ3MR17_VIGMU</name>
<dbReference type="AlphaFoldDB" id="A0AAQ3MR17"/>
<gene>
    <name evidence="2" type="ORF">V8G54_028205</name>
</gene>
<reference evidence="2 3" key="1">
    <citation type="journal article" date="2023" name="Life. Sci Alliance">
        <title>Evolutionary insights into 3D genome organization and epigenetic landscape of Vigna mungo.</title>
        <authorList>
            <person name="Junaid A."/>
            <person name="Singh B."/>
            <person name="Bhatia S."/>
        </authorList>
    </citation>
    <scope>NUCLEOTIDE SEQUENCE [LARGE SCALE GENOMIC DNA]</scope>
    <source>
        <strain evidence="2">Urdbean</strain>
    </source>
</reference>
<keyword evidence="3" id="KW-1185">Reference proteome</keyword>
<evidence type="ECO:0000256" key="1">
    <source>
        <dbReference type="SAM" id="Phobius"/>
    </source>
</evidence>
<proteinExistence type="predicted"/>
<dbReference type="EMBL" id="CP144692">
    <property type="protein sequence ID" value="WVY96054.1"/>
    <property type="molecule type" value="Genomic_DNA"/>
</dbReference>
<keyword evidence="1" id="KW-1133">Transmembrane helix</keyword>
<sequence length="121" mass="14214">MEKNEMVEENCVLKSQIEKLTGEIQPRVVQCGHNLMNPFPQPEKIIEFSGENLQLSSTEAAMQQRHAIFLSLFKIVMIMFECTYFLLQIIKKMYSLHLLIMKFEVKNNQCVIFGVHYDRVE</sequence>
<evidence type="ECO:0000313" key="2">
    <source>
        <dbReference type="EMBL" id="WVY96054.1"/>
    </source>
</evidence>
<accession>A0AAQ3MR17</accession>
<organism evidence="2 3">
    <name type="scientific">Vigna mungo</name>
    <name type="common">Black gram</name>
    <name type="synonym">Phaseolus mungo</name>
    <dbReference type="NCBI Taxonomy" id="3915"/>
    <lineage>
        <taxon>Eukaryota</taxon>
        <taxon>Viridiplantae</taxon>
        <taxon>Streptophyta</taxon>
        <taxon>Embryophyta</taxon>
        <taxon>Tracheophyta</taxon>
        <taxon>Spermatophyta</taxon>
        <taxon>Magnoliopsida</taxon>
        <taxon>eudicotyledons</taxon>
        <taxon>Gunneridae</taxon>
        <taxon>Pentapetalae</taxon>
        <taxon>rosids</taxon>
        <taxon>fabids</taxon>
        <taxon>Fabales</taxon>
        <taxon>Fabaceae</taxon>
        <taxon>Papilionoideae</taxon>
        <taxon>50 kb inversion clade</taxon>
        <taxon>NPAAA clade</taxon>
        <taxon>indigoferoid/millettioid clade</taxon>
        <taxon>Phaseoleae</taxon>
        <taxon>Vigna</taxon>
    </lineage>
</organism>